<dbReference type="EMBL" id="RBNX01000206">
    <property type="protein sequence ID" value="RML77126.1"/>
    <property type="molecule type" value="Genomic_DNA"/>
</dbReference>
<evidence type="ECO:0000313" key="4">
    <source>
        <dbReference type="Proteomes" id="UP000280350"/>
    </source>
</evidence>
<evidence type="ECO:0000313" key="3">
    <source>
        <dbReference type="Proteomes" id="UP000271531"/>
    </source>
</evidence>
<dbReference type="RefSeq" id="WP_016980485.1">
    <property type="nucleotide sequence ID" value="NZ_AP024464.1"/>
</dbReference>
<dbReference type="AlphaFoldDB" id="A0A0N8T1W4"/>
<proteinExistence type="predicted"/>
<evidence type="ECO:0000313" key="2">
    <source>
        <dbReference type="EMBL" id="RMV85565.1"/>
    </source>
</evidence>
<comment type="caution">
    <text evidence="2">The sequence shown here is derived from an EMBL/GenBank/DDBJ whole genome shotgun (WGS) entry which is preliminary data.</text>
</comment>
<dbReference type="Proteomes" id="UP000271531">
    <property type="component" value="Unassembled WGS sequence"/>
</dbReference>
<evidence type="ECO:0000313" key="1">
    <source>
        <dbReference type="EMBL" id="RML77126.1"/>
    </source>
</evidence>
<organism evidence="2 3">
    <name type="scientific">Pseudomonas amygdali pv. tabaci</name>
    <name type="common">Pseudomonas syringae pv. tabaci</name>
    <dbReference type="NCBI Taxonomy" id="322"/>
    <lineage>
        <taxon>Bacteria</taxon>
        <taxon>Pseudomonadati</taxon>
        <taxon>Pseudomonadota</taxon>
        <taxon>Gammaproteobacteria</taxon>
        <taxon>Pseudomonadales</taxon>
        <taxon>Pseudomonadaceae</taxon>
        <taxon>Pseudomonas</taxon>
        <taxon>Pseudomonas amygdali</taxon>
    </lineage>
</organism>
<dbReference type="Proteomes" id="UP000280350">
    <property type="component" value="Unassembled WGS sequence"/>
</dbReference>
<name>A0A0N8T1W4_PSEAJ</name>
<reference evidence="3 4" key="1">
    <citation type="submission" date="2018-08" db="EMBL/GenBank/DDBJ databases">
        <title>Recombination of ecologically and evolutionarily significant loci maintains genetic cohesion in the Pseudomonas syringae species complex.</title>
        <authorList>
            <person name="Dillon M."/>
            <person name="Thakur S."/>
            <person name="Almeida R.N.D."/>
            <person name="Weir B.S."/>
            <person name="Guttman D.S."/>
        </authorList>
    </citation>
    <scope>NUCLEOTIDE SEQUENCE [LARGE SCALE GENOMIC DNA]</scope>
    <source>
        <strain evidence="1 4">ICMP 2851</strain>
        <strain evidence="2 3">ICMP 4525</strain>
    </source>
</reference>
<dbReference type="EMBL" id="RBVA01000946">
    <property type="protein sequence ID" value="RMV85565.1"/>
    <property type="molecule type" value="Genomic_DNA"/>
</dbReference>
<sequence length="492" mass="53223">MWSKRGEKSESLVTNLAGTLNDQPWNDYSFGLGINAESGAFAVQAVSPITPEPGRAKNTVQKYEVIATADDYSRLFKAEAQGEYNVGAASASASASYLSNVTYSETSLTILAFYDVTDADYASLSSAPAFTPQASELASSNPAGFRGTYGDYFVATAKFGSRFVATYTCSTTTTTELQTFKAAVAGKKDILSASGAAEFESLASSSDVHVKVAVTMNGTSGKAPPVGADANSIPTLLTWFTENLQPVPRRARLIHYSQIDNRIPNTLPLNPDNFAKVKTIAFQLQELESLTSAIPGYYSTQPYSLTPPVQGINTVADTQQYLTNQYSARIGTLLYEPDAASQLSQQVSELTRSLQPSLALFSFYQSLTLSPPNELASGVYSTSAGIKSTELTNVSIQEDSQHYSADWTIGHQSHTFSFPFDPSEGGAIITGWYIQNGWNSETNGDWKSNGAMIGKTSGSFYVESNYDRGCNWSLHVYYLPRSTFPWLARTTS</sequence>
<protein>
    <submittedName>
        <fullName evidence="2">Uncharacterized protein</fullName>
    </submittedName>
</protein>
<accession>A0A0N8T1W4</accession>
<gene>
    <name evidence="2" type="ORF">ALP03_02615</name>
    <name evidence="1" type="ORF">ALQ89_01337</name>
</gene>